<sequence>MDKVKVIFFDMGNTLLHFHYGNSDDEKDMQGLIYLTEYLNKFNTNIKFDEVKQGFYQSWMEGIKDRKVTLTEYPIEDFLNNFLQKHELSLNLNQCIEAINLFYTSYREQVYFENSIYDTLKIIKEKGYKIGIISNTCYYDEVMKECFKKANIYDLIDSFTFSYSLKIGKPNKQIFKTAIEIMKITPVEAVMVGDNLESDIKPALDLGMKTIWLNHKNNNINSEIVPHIEISCISELPKYI</sequence>
<dbReference type="PRINTS" id="PR00413">
    <property type="entry name" value="HADHALOGNASE"/>
</dbReference>
<name>A0ABS6C5G0_9CLOT</name>
<dbReference type="Gene3D" id="3.40.50.1000">
    <property type="entry name" value="HAD superfamily/HAD-like"/>
    <property type="match status" value="1"/>
</dbReference>
<dbReference type="NCBIfam" id="TIGR01549">
    <property type="entry name" value="HAD-SF-IA-v1"/>
    <property type="match status" value="1"/>
</dbReference>
<proteinExistence type="predicted"/>
<evidence type="ECO:0000313" key="5">
    <source>
        <dbReference type="Proteomes" id="UP000740830"/>
    </source>
</evidence>
<dbReference type="Pfam" id="PF00702">
    <property type="entry name" value="Hydrolase"/>
    <property type="match status" value="1"/>
</dbReference>
<keyword evidence="3" id="KW-0460">Magnesium</keyword>
<organism evidence="4 5">
    <name type="scientific">Clostridium algidicarnis</name>
    <dbReference type="NCBI Taxonomy" id="37659"/>
    <lineage>
        <taxon>Bacteria</taxon>
        <taxon>Bacillati</taxon>
        <taxon>Bacillota</taxon>
        <taxon>Clostridia</taxon>
        <taxon>Eubacteriales</taxon>
        <taxon>Clostridiaceae</taxon>
        <taxon>Clostridium</taxon>
    </lineage>
</organism>
<comment type="caution">
    <text evidence="4">The sequence shown here is derived from an EMBL/GenBank/DDBJ whole genome shotgun (WGS) entry which is preliminary data.</text>
</comment>
<dbReference type="InterPro" id="IPR036412">
    <property type="entry name" value="HAD-like_sf"/>
</dbReference>
<evidence type="ECO:0000256" key="2">
    <source>
        <dbReference type="ARBA" id="ARBA00022801"/>
    </source>
</evidence>
<evidence type="ECO:0000256" key="3">
    <source>
        <dbReference type="ARBA" id="ARBA00022842"/>
    </source>
</evidence>
<dbReference type="InterPro" id="IPR051400">
    <property type="entry name" value="HAD-like_hydrolase"/>
</dbReference>
<dbReference type="SFLD" id="SFLDS00003">
    <property type="entry name" value="Haloacid_Dehalogenase"/>
    <property type="match status" value="1"/>
</dbReference>
<evidence type="ECO:0000313" key="4">
    <source>
        <dbReference type="EMBL" id="MBU3220727.1"/>
    </source>
</evidence>
<dbReference type="Proteomes" id="UP000740830">
    <property type="component" value="Unassembled WGS sequence"/>
</dbReference>
<dbReference type="InterPro" id="IPR006439">
    <property type="entry name" value="HAD-SF_hydro_IA"/>
</dbReference>
<keyword evidence="5" id="KW-1185">Reference proteome</keyword>
<keyword evidence="2 4" id="KW-0378">Hydrolase</keyword>
<dbReference type="SFLD" id="SFLDG01129">
    <property type="entry name" value="C1.5:_HAD__Beta-PGM__Phosphata"/>
    <property type="match status" value="1"/>
</dbReference>
<dbReference type="InterPro" id="IPR023214">
    <property type="entry name" value="HAD_sf"/>
</dbReference>
<gene>
    <name evidence="4" type="ORF">KPL27_11610</name>
</gene>
<comment type="cofactor">
    <cofactor evidence="1">
        <name>Mg(2+)</name>
        <dbReference type="ChEBI" id="CHEBI:18420"/>
    </cofactor>
</comment>
<dbReference type="RefSeq" id="WP_185161931.1">
    <property type="nucleotide sequence ID" value="NZ_JACKWX010000002.1"/>
</dbReference>
<dbReference type="Gene3D" id="1.10.150.520">
    <property type="match status" value="1"/>
</dbReference>
<dbReference type="PANTHER" id="PTHR46470">
    <property type="entry name" value="N-ACYLNEURAMINATE-9-PHOSPHATASE"/>
    <property type="match status" value="1"/>
</dbReference>
<reference evidence="4 5" key="1">
    <citation type="submission" date="2021-06" db="EMBL/GenBank/DDBJ databases">
        <title>Clostridia strains as spoilage organisms.</title>
        <authorList>
            <person name="Wambui J."/>
            <person name="Stephan R."/>
            <person name="Stevens M.J.A."/>
        </authorList>
    </citation>
    <scope>NUCLEOTIDE SEQUENCE [LARGE SCALE GENOMIC DNA]</scope>
    <source>
        <strain evidence="4 5">CM013</strain>
    </source>
</reference>
<dbReference type="EMBL" id="JAHLDG010000020">
    <property type="protein sequence ID" value="MBU3220727.1"/>
    <property type="molecule type" value="Genomic_DNA"/>
</dbReference>
<accession>A0ABS6C5G0</accession>
<dbReference type="GO" id="GO:0016787">
    <property type="term" value="F:hydrolase activity"/>
    <property type="evidence" value="ECO:0007669"/>
    <property type="project" value="UniProtKB-KW"/>
</dbReference>
<evidence type="ECO:0000256" key="1">
    <source>
        <dbReference type="ARBA" id="ARBA00001946"/>
    </source>
</evidence>
<protein>
    <submittedName>
        <fullName evidence="4">HAD family hydrolase</fullName>
    </submittedName>
</protein>
<dbReference type="SUPFAM" id="SSF56784">
    <property type="entry name" value="HAD-like"/>
    <property type="match status" value="1"/>
</dbReference>
<dbReference type="PANTHER" id="PTHR46470:SF3">
    <property type="entry name" value="N-ACYLNEURAMINATE-9-PHOSPHATASE"/>
    <property type="match status" value="1"/>
</dbReference>